<sequence>MPSKRHIWWSANECFVIGREQCNLPVAEAKNRDSWIYFSGLLEEAISNGGEGRNLVLMTKRQKLLFWKAVRSYTVEFKCMMRDIREVNLYSSWMIEQHCKGAMG</sequence>
<gene>
    <name evidence="1" type="ORF">RJT34_05432</name>
</gene>
<accession>A0AAN9PSL0</accession>
<reference evidence="1 2" key="1">
    <citation type="submission" date="2024-01" db="EMBL/GenBank/DDBJ databases">
        <title>The genomes of 5 underutilized Papilionoideae crops provide insights into root nodulation and disease resistance.</title>
        <authorList>
            <person name="Yuan L."/>
        </authorList>
    </citation>
    <scope>NUCLEOTIDE SEQUENCE [LARGE SCALE GENOMIC DNA]</scope>
    <source>
        <strain evidence="1">LY-2023</strain>
        <tissue evidence="1">Leaf</tissue>
    </source>
</reference>
<organism evidence="1 2">
    <name type="scientific">Clitoria ternatea</name>
    <name type="common">Butterfly pea</name>
    <dbReference type="NCBI Taxonomy" id="43366"/>
    <lineage>
        <taxon>Eukaryota</taxon>
        <taxon>Viridiplantae</taxon>
        <taxon>Streptophyta</taxon>
        <taxon>Embryophyta</taxon>
        <taxon>Tracheophyta</taxon>
        <taxon>Spermatophyta</taxon>
        <taxon>Magnoliopsida</taxon>
        <taxon>eudicotyledons</taxon>
        <taxon>Gunneridae</taxon>
        <taxon>Pentapetalae</taxon>
        <taxon>rosids</taxon>
        <taxon>fabids</taxon>
        <taxon>Fabales</taxon>
        <taxon>Fabaceae</taxon>
        <taxon>Papilionoideae</taxon>
        <taxon>50 kb inversion clade</taxon>
        <taxon>NPAAA clade</taxon>
        <taxon>indigoferoid/millettioid clade</taxon>
        <taxon>Phaseoleae</taxon>
        <taxon>Clitoria</taxon>
    </lineage>
</organism>
<dbReference type="EMBL" id="JAYKXN010000002">
    <property type="protein sequence ID" value="KAK7309021.1"/>
    <property type="molecule type" value="Genomic_DNA"/>
</dbReference>
<protein>
    <submittedName>
        <fullName evidence="1">Uncharacterized protein</fullName>
    </submittedName>
</protein>
<keyword evidence="2" id="KW-1185">Reference proteome</keyword>
<comment type="caution">
    <text evidence="1">The sequence shown here is derived from an EMBL/GenBank/DDBJ whole genome shotgun (WGS) entry which is preliminary data.</text>
</comment>
<dbReference type="AlphaFoldDB" id="A0AAN9PSL0"/>
<proteinExistence type="predicted"/>
<evidence type="ECO:0000313" key="1">
    <source>
        <dbReference type="EMBL" id="KAK7309021.1"/>
    </source>
</evidence>
<evidence type="ECO:0000313" key="2">
    <source>
        <dbReference type="Proteomes" id="UP001359559"/>
    </source>
</evidence>
<name>A0AAN9PSL0_CLITE</name>
<dbReference type="Proteomes" id="UP001359559">
    <property type="component" value="Unassembled WGS sequence"/>
</dbReference>